<protein>
    <submittedName>
        <fullName evidence="1">Uncharacterized protein</fullName>
    </submittedName>
</protein>
<evidence type="ECO:0000313" key="2">
    <source>
        <dbReference type="Proteomes" id="UP000828390"/>
    </source>
</evidence>
<reference evidence="1" key="1">
    <citation type="journal article" date="2019" name="bioRxiv">
        <title>The Genome of the Zebra Mussel, Dreissena polymorpha: A Resource for Invasive Species Research.</title>
        <authorList>
            <person name="McCartney M.A."/>
            <person name="Auch B."/>
            <person name="Kono T."/>
            <person name="Mallez S."/>
            <person name="Zhang Y."/>
            <person name="Obille A."/>
            <person name="Becker A."/>
            <person name="Abrahante J.E."/>
            <person name="Garbe J."/>
            <person name="Badalamenti J.P."/>
            <person name="Herman A."/>
            <person name="Mangelson H."/>
            <person name="Liachko I."/>
            <person name="Sullivan S."/>
            <person name="Sone E.D."/>
            <person name="Koren S."/>
            <person name="Silverstein K.A.T."/>
            <person name="Beckman K.B."/>
            <person name="Gohl D.M."/>
        </authorList>
    </citation>
    <scope>NUCLEOTIDE SEQUENCE</scope>
    <source>
        <strain evidence="1">Duluth1</strain>
        <tissue evidence="1">Whole animal</tissue>
    </source>
</reference>
<evidence type="ECO:0000313" key="1">
    <source>
        <dbReference type="EMBL" id="KAH3704475.1"/>
    </source>
</evidence>
<accession>A0A9D4BIF8</accession>
<dbReference type="Proteomes" id="UP000828390">
    <property type="component" value="Unassembled WGS sequence"/>
</dbReference>
<comment type="caution">
    <text evidence="1">The sequence shown here is derived from an EMBL/GenBank/DDBJ whole genome shotgun (WGS) entry which is preliminary data.</text>
</comment>
<organism evidence="1 2">
    <name type="scientific">Dreissena polymorpha</name>
    <name type="common">Zebra mussel</name>
    <name type="synonym">Mytilus polymorpha</name>
    <dbReference type="NCBI Taxonomy" id="45954"/>
    <lineage>
        <taxon>Eukaryota</taxon>
        <taxon>Metazoa</taxon>
        <taxon>Spiralia</taxon>
        <taxon>Lophotrochozoa</taxon>
        <taxon>Mollusca</taxon>
        <taxon>Bivalvia</taxon>
        <taxon>Autobranchia</taxon>
        <taxon>Heteroconchia</taxon>
        <taxon>Euheterodonta</taxon>
        <taxon>Imparidentia</taxon>
        <taxon>Neoheterodontei</taxon>
        <taxon>Myida</taxon>
        <taxon>Dreissenoidea</taxon>
        <taxon>Dreissenidae</taxon>
        <taxon>Dreissena</taxon>
    </lineage>
</organism>
<gene>
    <name evidence="1" type="ORF">DPMN_079531</name>
</gene>
<sequence length="66" mass="7503">MYTSLQTNQQVAEIHLYTGLRESSLLSQETSTYYSVAEQGNYVPGETNTHSDDKTYFNVASNRIHI</sequence>
<proteinExistence type="predicted"/>
<dbReference type="AlphaFoldDB" id="A0A9D4BIF8"/>
<name>A0A9D4BIF8_DREPO</name>
<dbReference type="EMBL" id="JAIWYP010000015">
    <property type="protein sequence ID" value="KAH3704475.1"/>
    <property type="molecule type" value="Genomic_DNA"/>
</dbReference>
<keyword evidence="2" id="KW-1185">Reference proteome</keyword>
<reference evidence="1" key="2">
    <citation type="submission" date="2020-11" db="EMBL/GenBank/DDBJ databases">
        <authorList>
            <person name="McCartney M.A."/>
            <person name="Auch B."/>
            <person name="Kono T."/>
            <person name="Mallez S."/>
            <person name="Becker A."/>
            <person name="Gohl D.M."/>
            <person name="Silverstein K.A.T."/>
            <person name="Koren S."/>
            <person name="Bechman K.B."/>
            <person name="Herman A."/>
            <person name="Abrahante J.E."/>
            <person name="Garbe J."/>
        </authorList>
    </citation>
    <scope>NUCLEOTIDE SEQUENCE</scope>
    <source>
        <strain evidence="1">Duluth1</strain>
        <tissue evidence="1">Whole animal</tissue>
    </source>
</reference>